<protein>
    <submittedName>
        <fullName evidence="2">PMD domain-containing protein</fullName>
    </submittedName>
</protein>
<evidence type="ECO:0000313" key="2">
    <source>
        <dbReference type="EMBL" id="GAV57204.1"/>
    </source>
</evidence>
<feature type="non-terminal residue" evidence="2">
    <location>
        <position position="148"/>
    </location>
</feature>
<dbReference type="InterPro" id="IPR019557">
    <property type="entry name" value="AminoTfrase-like_pln_mobile"/>
</dbReference>
<dbReference type="EMBL" id="BDDD01000022">
    <property type="protein sequence ID" value="GAV57204.1"/>
    <property type="molecule type" value="Genomic_DNA"/>
</dbReference>
<feature type="domain" description="Aminotransferase-like plant mobile" evidence="1">
    <location>
        <begin position="1"/>
        <end position="132"/>
    </location>
</feature>
<name>A0A1Q3AND9_CEPFO</name>
<evidence type="ECO:0000259" key="1">
    <source>
        <dbReference type="Pfam" id="PF10536"/>
    </source>
</evidence>
<proteinExistence type="predicted"/>
<dbReference type="InParanoid" id="A0A1Q3AND9"/>
<dbReference type="Pfam" id="PF10536">
    <property type="entry name" value="PMD"/>
    <property type="match status" value="1"/>
</dbReference>
<accession>A0A1Q3AND9</accession>
<sequence length="148" mass="17381">AFISFLLSRYVFSGLPVDGVNKGFFLLAIKIAKVERLPVAPLFVGSLYKRLDLYKKSMEASLRCNVVLCFVDTTTLQLFLWDHYRDYAPKVVNSEVAFREWLRYMPKPQTNLMDFLDEESEFDFRPYTHDTSSPENLRLYHHELGSVW</sequence>
<evidence type="ECO:0000313" key="3">
    <source>
        <dbReference type="Proteomes" id="UP000187406"/>
    </source>
</evidence>
<keyword evidence="3" id="KW-1185">Reference proteome</keyword>
<organism evidence="2 3">
    <name type="scientific">Cephalotus follicularis</name>
    <name type="common">Albany pitcher plant</name>
    <dbReference type="NCBI Taxonomy" id="3775"/>
    <lineage>
        <taxon>Eukaryota</taxon>
        <taxon>Viridiplantae</taxon>
        <taxon>Streptophyta</taxon>
        <taxon>Embryophyta</taxon>
        <taxon>Tracheophyta</taxon>
        <taxon>Spermatophyta</taxon>
        <taxon>Magnoliopsida</taxon>
        <taxon>eudicotyledons</taxon>
        <taxon>Gunneridae</taxon>
        <taxon>Pentapetalae</taxon>
        <taxon>rosids</taxon>
        <taxon>fabids</taxon>
        <taxon>Oxalidales</taxon>
        <taxon>Cephalotaceae</taxon>
        <taxon>Cephalotus</taxon>
    </lineage>
</organism>
<dbReference type="Proteomes" id="UP000187406">
    <property type="component" value="Unassembled WGS sequence"/>
</dbReference>
<dbReference type="AlphaFoldDB" id="A0A1Q3AND9"/>
<gene>
    <name evidence="2" type="ORF">CFOL_v3_00742</name>
</gene>
<comment type="caution">
    <text evidence="2">The sequence shown here is derived from an EMBL/GenBank/DDBJ whole genome shotgun (WGS) entry which is preliminary data.</text>
</comment>
<feature type="non-terminal residue" evidence="2">
    <location>
        <position position="1"/>
    </location>
</feature>
<reference evidence="3" key="1">
    <citation type="submission" date="2016-04" db="EMBL/GenBank/DDBJ databases">
        <title>Cephalotus genome sequencing.</title>
        <authorList>
            <person name="Fukushima K."/>
            <person name="Hasebe M."/>
            <person name="Fang X."/>
        </authorList>
    </citation>
    <scope>NUCLEOTIDE SEQUENCE [LARGE SCALE GENOMIC DNA]</scope>
    <source>
        <strain evidence="3">cv. St1</strain>
    </source>
</reference>
<dbReference type="OrthoDB" id="1194658at2759"/>